<evidence type="ECO:0000256" key="2">
    <source>
        <dbReference type="SAM" id="SignalP"/>
    </source>
</evidence>
<feature type="region of interest" description="Disordered" evidence="1">
    <location>
        <begin position="1213"/>
        <end position="1246"/>
    </location>
</feature>
<dbReference type="OrthoDB" id="502809at2"/>
<dbReference type="EMBL" id="CAACVJ010000279">
    <property type="protein sequence ID" value="VEP15572.1"/>
    <property type="molecule type" value="Genomic_DNA"/>
</dbReference>
<reference evidence="4 5" key="1">
    <citation type="submission" date="2019-01" db="EMBL/GenBank/DDBJ databases">
        <authorList>
            <person name="Brito A."/>
        </authorList>
    </citation>
    <scope>NUCLEOTIDE SEQUENCE [LARGE SCALE GENOMIC DNA]</scope>
    <source>
        <strain evidence="4">1</strain>
    </source>
</reference>
<dbReference type="Pfam" id="PF05860">
    <property type="entry name" value="TPS"/>
    <property type="match status" value="1"/>
</dbReference>
<dbReference type="InterPro" id="IPR011050">
    <property type="entry name" value="Pectin_lyase_fold/virulence"/>
</dbReference>
<organism evidence="4 5">
    <name type="scientific">Hyella patelloides LEGE 07179</name>
    <dbReference type="NCBI Taxonomy" id="945734"/>
    <lineage>
        <taxon>Bacteria</taxon>
        <taxon>Bacillati</taxon>
        <taxon>Cyanobacteriota</taxon>
        <taxon>Cyanophyceae</taxon>
        <taxon>Pleurocapsales</taxon>
        <taxon>Hyellaceae</taxon>
        <taxon>Hyella</taxon>
    </lineage>
</organism>
<feature type="chain" id="PRO_5022029852" evidence="2">
    <location>
        <begin position="24"/>
        <end position="1294"/>
    </location>
</feature>
<dbReference type="SMART" id="SM00912">
    <property type="entry name" value="Haemagg_act"/>
    <property type="match status" value="1"/>
</dbReference>
<feature type="signal peptide" evidence="2">
    <location>
        <begin position="1"/>
        <end position="23"/>
    </location>
</feature>
<dbReference type="NCBIfam" id="TIGR01901">
    <property type="entry name" value="adhes_NPXG"/>
    <property type="match status" value="1"/>
</dbReference>
<dbReference type="Proteomes" id="UP000320055">
    <property type="component" value="Unassembled WGS sequence"/>
</dbReference>
<sequence>MKFLTYLFPGLLFSSIIVLPSSAQITVDGTTSTDVSPTETGVQIDNGDRNSGNLFHSFGEFSVPTGTEAFFNNANEIVNIFSRVTGGNISNIDGILRANGAANLFLINPAGIVFGENASLQLGGSFYGSTADSIIFPDGEFSATDLENPPLITINAPIGLGFRDQPAEITVRGNGNGLRFTDSEVIDTQDALRVNSEATIGLIGGNLFLENATIKTAGGSIELGSVAGGTVDLVETARGFTFDYSAVENFGDISLTGTSIVDASGLSSGAINVTGNNIAITGVSGLISHTLGSNPGEDINVFAAESLTITGVENELNFNSAIVSQVFPSGTADAGDINIETGSLVLGDRSVISTFLLGQGRAGNISIEATERVILESQGNTSAIVSGINSGAIGNGGEISITTGFLTLLDGARLNASTSGQGQAGDITIDVDSFTANNASLFANSVTQNSAGNVTINARDTVTLNNDSSIFAPGADRGSITIEARNLEITSGSRLNAGIFANSGSAEAQAGDIIINLTEDLLIDTAGSQELTFITNDNFGTGNAGNIEINARNISLLNGSNITSNSLGQGNIGNITLNATGDIVVDGENDTNLSQVNQFVAAESTGNVGSINLQAQNLTLTNGGRIGSGVAGTANSGNINVSVADTIIIDSFAELTRSDGTTSFLPSEIDSIVGDSGNGNSGDINISTNNLLLSRNGQINSTIFSQGNAGNISIDANVITMGEPGNLMVAPSNIRSVVFNSDSIPTDVDIEPNEIRAGDITINTGSLSITDGADINAGISSDSVGNGGNININATESIFMNGTGIIIDRETLDELEVASNINSDIFPGGMGNTGNLTINTPQLSLTNRAFISADVRGTGDSGNIEVNSEQLSLTNRTFISATIFEGGQGTAGSLDISATDSVELLDDSSIVANIAEGGEGSGGNLFLETRNLLATDGSQIGTSTFGEGNAGSTTIRVTDTIELIGLSETGRSGLFASALVEDGTGGDIVVSTGELIISDGATITVSNFSGLGLREPGTGEAGNLRVEANSITLDNDAVIDAATQSGNGGNITFEVAENLTLRNNSLISARAFNQANGGNINIDAELILAFPNQNNDIIANAQQGRGGNINITVESLFGIEERPLNSVTNDINASSDFGLDGTVFINTLDTNSLRGTAELPVKIVTSEVVTSDACTASQTEETSGLAVRGKGGVPAQPTEPFEGEVVIIGEQTSIGNSDGEHNQLANRELSQSRENSDNPNFIPPHIQPVATTEAGEKLYLARGVIKQDDGTVILTAYPTTSHNSRDAINSGNCQ</sequence>
<evidence type="ECO:0000313" key="4">
    <source>
        <dbReference type="EMBL" id="VEP15572.1"/>
    </source>
</evidence>
<dbReference type="InterPro" id="IPR012334">
    <property type="entry name" value="Pectin_lyas_fold"/>
</dbReference>
<keyword evidence="5" id="KW-1185">Reference proteome</keyword>
<gene>
    <name evidence="4" type="ORF">H1P_350002</name>
</gene>
<proteinExistence type="predicted"/>
<protein>
    <submittedName>
        <fullName evidence="4">Filamentous hemagglutinin family N-terminal domain</fullName>
    </submittedName>
</protein>
<feature type="domain" description="Filamentous haemagglutinin FhaB/tRNA nuclease CdiA-like TPS" evidence="3">
    <location>
        <begin position="26"/>
        <end position="137"/>
    </location>
</feature>
<dbReference type="RefSeq" id="WP_144865551.1">
    <property type="nucleotide sequence ID" value="NZ_LR213795.1"/>
</dbReference>
<keyword evidence="2" id="KW-0732">Signal</keyword>
<name>A0A563VVV6_9CYAN</name>
<evidence type="ECO:0000259" key="3">
    <source>
        <dbReference type="SMART" id="SM00912"/>
    </source>
</evidence>
<dbReference type="Gene3D" id="2.160.20.10">
    <property type="entry name" value="Single-stranded right-handed beta-helix, Pectin lyase-like"/>
    <property type="match status" value="4"/>
</dbReference>
<evidence type="ECO:0000256" key="1">
    <source>
        <dbReference type="SAM" id="MobiDB-lite"/>
    </source>
</evidence>
<dbReference type="SUPFAM" id="SSF51126">
    <property type="entry name" value="Pectin lyase-like"/>
    <property type="match status" value="6"/>
</dbReference>
<accession>A0A563VVV6</accession>
<feature type="region of interest" description="Disordered" evidence="1">
    <location>
        <begin position="1180"/>
        <end position="1199"/>
    </location>
</feature>
<dbReference type="InterPro" id="IPR008638">
    <property type="entry name" value="FhaB/CdiA-like_TPS"/>
</dbReference>
<evidence type="ECO:0000313" key="5">
    <source>
        <dbReference type="Proteomes" id="UP000320055"/>
    </source>
</evidence>